<dbReference type="STRING" id="37752.IW18_17840"/>
<evidence type="ECO:0000313" key="3">
    <source>
        <dbReference type="Proteomes" id="UP000032061"/>
    </source>
</evidence>
<proteinExistence type="predicted"/>
<dbReference type="OrthoDB" id="1361185at2"/>
<evidence type="ECO:0000313" key="2">
    <source>
        <dbReference type="EMBL" id="OXA86494.1"/>
    </source>
</evidence>
<reference evidence="1 3" key="1">
    <citation type="submission" date="2015-01" db="EMBL/GenBank/DDBJ databases">
        <title>Genome of Flavobacterium hibernum DSM 12611.</title>
        <authorList>
            <person name="Stropko S.J."/>
            <person name="Pipes S.E."/>
            <person name="Newman J.D."/>
        </authorList>
    </citation>
    <scope>NUCLEOTIDE SEQUENCE [LARGE SCALE GENOMIC DNA]</scope>
    <source>
        <strain evidence="1 3">DSM 12611</strain>
    </source>
</reference>
<dbReference type="Proteomes" id="UP000032061">
    <property type="component" value="Unassembled WGS sequence"/>
</dbReference>
<comment type="caution">
    <text evidence="1">The sequence shown here is derived from an EMBL/GenBank/DDBJ whole genome shotgun (WGS) entry which is preliminary data.</text>
</comment>
<protein>
    <submittedName>
        <fullName evidence="1">Uncharacterized protein</fullName>
    </submittedName>
</protein>
<dbReference type="EMBL" id="JPRK01000015">
    <property type="protein sequence ID" value="KIO51503.1"/>
    <property type="molecule type" value="Genomic_DNA"/>
</dbReference>
<dbReference type="EMBL" id="MUGX01000016">
    <property type="protein sequence ID" value="OXA86494.1"/>
    <property type="molecule type" value="Genomic_DNA"/>
</dbReference>
<dbReference type="Proteomes" id="UP000198302">
    <property type="component" value="Unassembled WGS sequence"/>
</dbReference>
<evidence type="ECO:0000313" key="1">
    <source>
        <dbReference type="EMBL" id="KIO51503.1"/>
    </source>
</evidence>
<gene>
    <name evidence="2" type="ORF">B0A73_14090</name>
    <name evidence="1" type="ORF">IW18_17840</name>
</gene>
<evidence type="ECO:0000313" key="4">
    <source>
        <dbReference type="Proteomes" id="UP000198302"/>
    </source>
</evidence>
<accession>A0A0D0ESW6</accession>
<keyword evidence="4" id="KW-1185">Reference proteome</keyword>
<reference evidence="2 4" key="2">
    <citation type="submission" date="2016-11" db="EMBL/GenBank/DDBJ databases">
        <title>Whole genomes of Flavobacteriaceae.</title>
        <authorList>
            <person name="Stine C."/>
            <person name="Li C."/>
            <person name="Tadesse D."/>
        </authorList>
    </citation>
    <scope>NUCLEOTIDE SEQUENCE [LARGE SCALE GENOMIC DNA]</scope>
    <source>
        <strain evidence="2 4">ATCC 51468</strain>
    </source>
</reference>
<organism evidence="1 3">
    <name type="scientific">Flavobacterium hibernum</name>
    <dbReference type="NCBI Taxonomy" id="37752"/>
    <lineage>
        <taxon>Bacteria</taxon>
        <taxon>Pseudomonadati</taxon>
        <taxon>Bacteroidota</taxon>
        <taxon>Flavobacteriia</taxon>
        <taxon>Flavobacteriales</taxon>
        <taxon>Flavobacteriaceae</taxon>
        <taxon>Flavobacterium</taxon>
    </lineage>
</organism>
<dbReference type="RefSeq" id="WP_041519372.1">
    <property type="nucleotide sequence ID" value="NZ_JPRK01000015.1"/>
</dbReference>
<sequence>MKILVNIFFLMFFVLIPVLHAQEKADTSGLKTYSSSVFDTKDTALSIVSTVNKKSTDQLQLEQVQQLSQGVLIQQIGNFNAVRADLDANKVNVTVSQKGDFNELLLVKDAKTISQTISQQGKNNSISDYSFRTNYDVKTEMIQNGNDQKIQSYGTNSISKDMKITQNGNGSAIIILNKLN</sequence>
<name>A0A0D0ESW6_9FLAO</name>
<dbReference type="AlphaFoldDB" id="A0A0D0ESW6"/>